<dbReference type="PANTHER" id="PTHR43660">
    <property type="entry name" value="DIPEPTIDYL CARBOXYPEPTIDASE"/>
    <property type="match status" value="1"/>
</dbReference>
<keyword evidence="3 7" id="KW-0479">Metal-binding</keyword>
<keyword evidence="2 7" id="KW-0645">Protease</keyword>
<keyword evidence="6 7" id="KW-0482">Metalloprotease</keyword>
<evidence type="ECO:0000256" key="5">
    <source>
        <dbReference type="ARBA" id="ARBA00022833"/>
    </source>
</evidence>
<comment type="similarity">
    <text evidence="1 7">Belongs to the peptidase M3 family.</text>
</comment>
<keyword evidence="5 7" id="KW-0862">Zinc</keyword>
<gene>
    <name evidence="9" type="ORF">RVF87_14455</name>
</gene>
<dbReference type="Gene3D" id="1.10.1370.40">
    <property type="match status" value="1"/>
</dbReference>
<evidence type="ECO:0000313" key="10">
    <source>
        <dbReference type="Proteomes" id="UP001479933"/>
    </source>
</evidence>
<keyword evidence="4 7" id="KW-0378">Hydrolase</keyword>
<dbReference type="PANTHER" id="PTHR43660:SF1">
    <property type="entry name" value="DIPEPTIDYL CARBOXYPEPTIDASE"/>
    <property type="match status" value="1"/>
</dbReference>
<protein>
    <submittedName>
        <fullName evidence="9">M3 family metallopeptidase</fullName>
        <ecNumber evidence="9">3.4.24.-</ecNumber>
    </submittedName>
</protein>
<evidence type="ECO:0000256" key="2">
    <source>
        <dbReference type="ARBA" id="ARBA00022670"/>
    </source>
</evidence>
<dbReference type="InterPro" id="IPR045090">
    <property type="entry name" value="Pept_M3A_M3B"/>
</dbReference>
<evidence type="ECO:0000256" key="1">
    <source>
        <dbReference type="ARBA" id="ARBA00006040"/>
    </source>
</evidence>
<dbReference type="Gene3D" id="3.40.390.10">
    <property type="entry name" value="Collagenase (Catalytic Domain)"/>
    <property type="match status" value="1"/>
</dbReference>
<evidence type="ECO:0000256" key="4">
    <source>
        <dbReference type="ARBA" id="ARBA00022801"/>
    </source>
</evidence>
<dbReference type="Pfam" id="PF01432">
    <property type="entry name" value="Peptidase_M3"/>
    <property type="match status" value="1"/>
</dbReference>
<accession>A0ABZ2U038</accession>
<dbReference type="InterPro" id="IPR001567">
    <property type="entry name" value="Pept_M3A_M3B_dom"/>
</dbReference>
<keyword evidence="10" id="KW-1185">Reference proteome</keyword>
<name>A0ABZ2U038_9ACTN</name>
<evidence type="ECO:0000256" key="6">
    <source>
        <dbReference type="ARBA" id="ARBA00023049"/>
    </source>
</evidence>
<dbReference type="EC" id="3.4.24.-" evidence="9"/>
<dbReference type="Proteomes" id="UP001479933">
    <property type="component" value="Chromosome"/>
</dbReference>
<organism evidence="9 10">
    <name type="scientific">Gordonia hydrophobica</name>
    <dbReference type="NCBI Taxonomy" id="40516"/>
    <lineage>
        <taxon>Bacteria</taxon>
        <taxon>Bacillati</taxon>
        <taxon>Actinomycetota</taxon>
        <taxon>Actinomycetes</taxon>
        <taxon>Mycobacteriales</taxon>
        <taxon>Gordoniaceae</taxon>
        <taxon>Gordonia</taxon>
    </lineage>
</organism>
<reference evidence="9 10" key="1">
    <citation type="journal article" date="2023" name="Virus Evol.">
        <title>Computational host range prediction-The good, the bad, and the ugly.</title>
        <authorList>
            <person name="Howell A.A."/>
            <person name="Versoza C.J."/>
            <person name="Pfeifer S.P."/>
        </authorList>
    </citation>
    <scope>NUCLEOTIDE SEQUENCE [LARGE SCALE GENOMIC DNA]</scope>
    <source>
        <strain evidence="9 10">1610/1b</strain>
    </source>
</reference>
<evidence type="ECO:0000259" key="8">
    <source>
        <dbReference type="Pfam" id="PF01432"/>
    </source>
</evidence>
<dbReference type="CDD" id="cd06456">
    <property type="entry name" value="M3A_DCP"/>
    <property type="match status" value="1"/>
</dbReference>
<proteinExistence type="inferred from homology"/>
<dbReference type="InterPro" id="IPR024079">
    <property type="entry name" value="MetalloPept_cat_dom_sf"/>
</dbReference>
<sequence>MSGAAKLNPVLAPSDLPYGLPDFASISDDDFLPAYGTALAEHLTEVEAIAASADAPTFGNTIAALEASGRALARANGIFFNLEGPDTNPQRAEIAQELAVRLTEHGNAITMNPQLFARIADLYDRRADLGLNEAQTRLLEQRYRDAVRAGAALDDAGQAQMREISGRLATLTTEFGQHLLDDTNASAVHFDDAAALDGLSPSEIAAAGRAAADAGRDGYLIALELPTSQASVAKLTDPAARRRVFDASIHRCARDNEFDTRAVIVEIVTLRARRAALLGYASHAEYVIAEATAPTPDAVAAMLTELATAATQAGKAELARLTERAGHPLTAADVTYYLAADQRAQAASGPGRAAANAVDITDFENYCELDAVLHDGVFAAAGTLYGLTFTARDDLAGYHPDVRVWEVFRDGEGIGLFLGDFYARPSKRGGAWMNNIVDQSAQLGTAPIVVNVLNLTKPEPGQHCLVSFDQLTTLFHEFGHAIHGLLSKVDYVSQSGTSVPRDFVEFPSQVNEMWALHPDVVGGYARHHETGEQAPAALIDAVRASTATESAHSTLEYLAAAALDLAWHRLAEDEIPTDVLAFEAQALADAGLASDLIPPRYRSTYFNHVFGGGYSSAYYSYIWSEVLDAETEQWFLTGGGLDRDLGRAFADAVLEKGDSVDPVAAHAAMLGHAAQITPLLARRGLVVAGQ</sequence>
<dbReference type="Gene3D" id="1.10.1370.10">
    <property type="entry name" value="Neurolysin, domain 3"/>
    <property type="match status" value="1"/>
</dbReference>
<dbReference type="GO" id="GO:0016787">
    <property type="term" value="F:hydrolase activity"/>
    <property type="evidence" value="ECO:0007669"/>
    <property type="project" value="UniProtKB-KW"/>
</dbReference>
<comment type="cofactor">
    <cofactor evidence="7">
        <name>Zn(2+)</name>
        <dbReference type="ChEBI" id="CHEBI:29105"/>
    </cofactor>
    <text evidence="7">Binds 1 zinc ion.</text>
</comment>
<evidence type="ECO:0000256" key="3">
    <source>
        <dbReference type="ARBA" id="ARBA00022723"/>
    </source>
</evidence>
<dbReference type="EMBL" id="CP136137">
    <property type="protein sequence ID" value="WYY06266.1"/>
    <property type="molecule type" value="Genomic_DNA"/>
</dbReference>
<dbReference type="InterPro" id="IPR024077">
    <property type="entry name" value="Neurolysin/TOP_dom2"/>
</dbReference>
<dbReference type="RefSeq" id="WP_066162190.1">
    <property type="nucleotide sequence ID" value="NZ_CP136137.1"/>
</dbReference>
<dbReference type="SUPFAM" id="SSF55486">
    <property type="entry name" value="Metalloproteases ('zincins'), catalytic domain"/>
    <property type="match status" value="1"/>
</dbReference>
<dbReference type="InterPro" id="IPR034005">
    <property type="entry name" value="M3A_DCP"/>
</dbReference>
<feature type="domain" description="Peptidase M3A/M3B catalytic" evidence="8">
    <location>
        <begin position="234"/>
        <end position="684"/>
    </location>
</feature>
<evidence type="ECO:0000256" key="7">
    <source>
        <dbReference type="RuleBase" id="RU003435"/>
    </source>
</evidence>
<evidence type="ECO:0000313" key="9">
    <source>
        <dbReference type="EMBL" id="WYY06266.1"/>
    </source>
</evidence>